<keyword evidence="3" id="KW-1185">Reference proteome</keyword>
<accession>A0ABX4N068</accession>
<evidence type="ECO:0000313" key="3">
    <source>
        <dbReference type="Proteomes" id="UP000229263"/>
    </source>
</evidence>
<proteinExistence type="predicted"/>
<evidence type="ECO:0000256" key="1">
    <source>
        <dbReference type="SAM" id="MobiDB-lite"/>
    </source>
</evidence>
<evidence type="ECO:0000313" key="2">
    <source>
        <dbReference type="EMBL" id="PJJ45219.1"/>
    </source>
</evidence>
<organism evidence="2 3">
    <name type="scientific">Glutamicibacter mysorens</name>
    <dbReference type="NCBI Taxonomy" id="257984"/>
    <lineage>
        <taxon>Bacteria</taxon>
        <taxon>Bacillati</taxon>
        <taxon>Actinomycetota</taxon>
        <taxon>Actinomycetes</taxon>
        <taxon>Micrococcales</taxon>
        <taxon>Micrococcaceae</taxon>
        <taxon>Glutamicibacter</taxon>
    </lineage>
</organism>
<reference evidence="2 3" key="1">
    <citation type="submission" date="2017-11" db="EMBL/GenBank/DDBJ databases">
        <title>Sequencing the genomes of 1000 actinobacteria strains.</title>
        <authorList>
            <person name="Klenk H.-P."/>
        </authorList>
    </citation>
    <scope>NUCLEOTIDE SEQUENCE [LARGE SCALE GENOMIC DNA]</scope>
    <source>
        <strain evidence="2 3">DSM 12798</strain>
    </source>
</reference>
<dbReference type="RefSeq" id="WP_066142447.1">
    <property type="nucleotide sequence ID" value="NZ_PGEY01000001.1"/>
</dbReference>
<comment type="caution">
    <text evidence="2">The sequence shown here is derived from an EMBL/GenBank/DDBJ whole genome shotgun (WGS) entry which is preliminary data.</text>
</comment>
<feature type="region of interest" description="Disordered" evidence="1">
    <location>
        <begin position="118"/>
        <end position="159"/>
    </location>
</feature>
<name>A0ABX4N068_9MICC</name>
<dbReference type="EMBL" id="PGEY01000001">
    <property type="protein sequence ID" value="PJJ45219.1"/>
    <property type="molecule type" value="Genomic_DNA"/>
</dbReference>
<sequence length="159" mass="16857">MKESLAVPVETSPQQGNAWSTRIQKIAAFASEQCRSRDTVHSAICTITGSPEQLVISLACTAKSEDQVPELMQYVNDTLLPQMESALGVRFEVKNLQFAVAGKESLLAAPEHAPEAELPAHWLDQPFAAPKQTPTPGSGLEPASSVSQSGASPADLSMA</sequence>
<gene>
    <name evidence="2" type="ORF">ATK23_2479</name>
</gene>
<dbReference type="Proteomes" id="UP000229263">
    <property type="component" value="Unassembled WGS sequence"/>
</dbReference>
<protein>
    <submittedName>
        <fullName evidence="2">Uncharacterized protein</fullName>
    </submittedName>
</protein>